<dbReference type="SUPFAM" id="SSF55073">
    <property type="entry name" value="Nucleotide cyclase"/>
    <property type="match status" value="1"/>
</dbReference>
<dbReference type="PANTHER" id="PTHR44757:SF2">
    <property type="entry name" value="BIOFILM ARCHITECTURE MAINTENANCE PROTEIN MBAA"/>
    <property type="match status" value="1"/>
</dbReference>
<dbReference type="SUPFAM" id="SSF141868">
    <property type="entry name" value="EAL domain-like"/>
    <property type="match status" value="1"/>
</dbReference>
<name>A0A1H2EP24_9GAMM</name>
<dbReference type="InterPro" id="IPR029787">
    <property type="entry name" value="Nucleotide_cyclase"/>
</dbReference>
<dbReference type="PROSITE" id="PS50883">
    <property type="entry name" value="EAL"/>
    <property type="match status" value="1"/>
</dbReference>
<gene>
    <name evidence="9" type="ORF">SAMN05216210_0914</name>
</gene>
<dbReference type="PROSITE" id="PS50112">
    <property type="entry name" value="PAS"/>
    <property type="match status" value="1"/>
</dbReference>
<comment type="subcellular location">
    <subcellularLocation>
        <location evidence="2">Cell inner membrane</location>
    </subcellularLocation>
</comment>
<dbReference type="EMBL" id="LT629787">
    <property type="protein sequence ID" value="SDT96877.1"/>
    <property type="molecule type" value="Genomic_DNA"/>
</dbReference>
<dbReference type="RefSeq" id="WP_092384579.1">
    <property type="nucleotide sequence ID" value="NZ_LT629787.1"/>
</dbReference>
<dbReference type="GO" id="GO:0071732">
    <property type="term" value="P:cellular response to nitric oxide"/>
    <property type="evidence" value="ECO:0007669"/>
    <property type="project" value="UniProtKB-ARBA"/>
</dbReference>
<comment type="cofactor">
    <cofactor evidence="1">
        <name>Mg(2+)</name>
        <dbReference type="ChEBI" id="CHEBI:18420"/>
    </cofactor>
</comment>
<feature type="domain" description="GGDEF" evidence="8">
    <location>
        <begin position="289"/>
        <end position="427"/>
    </location>
</feature>
<dbReference type="PANTHER" id="PTHR44757">
    <property type="entry name" value="DIGUANYLATE CYCLASE DGCP"/>
    <property type="match status" value="1"/>
</dbReference>
<dbReference type="NCBIfam" id="TIGR00254">
    <property type="entry name" value="GGDEF"/>
    <property type="match status" value="1"/>
</dbReference>
<dbReference type="NCBIfam" id="TIGR00229">
    <property type="entry name" value="sensory_box"/>
    <property type="match status" value="2"/>
</dbReference>
<dbReference type="SMART" id="SM00267">
    <property type="entry name" value="GGDEF"/>
    <property type="match status" value="1"/>
</dbReference>
<dbReference type="EC" id="3.1.4.52" evidence="3"/>
<dbReference type="InterPro" id="IPR000014">
    <property type="entry name" value="PAS"/>
</dbReference>
<protein>
    <recommendedName>
        <fullName evidence="3">cyclic-guanylate-specific phosphodiesterase</fullName>
        <ecNumber evidence="3">3.1.4.52</ecNumber>
    </recommendedName>
</protein>
<evidence type="ECO:0000256" key="2">
    <source>
        <dbReference type="ARBA" id="ARBA00004533"/>
    </source>
</evidence>
<keyword evidence="10" id="KW-1185">Reference proteome</keyword>
<dbReference type="InterPro" id="IPR001633">
    <property type="entry name" value="EAL_dom"/>
</dbReference>
<dbReference type="InterPro" id="IPR035919">
    <property type="entry name" value="EAL_sf"/>
</dbReference>
<evidence type="ECO:0000313" key="9">
    <source>
        <dbReference type="EMBL" id="SDT96877.1"/>
    </source>
</evidence>
<reference evidence="10" key="1">
    <citation type="submission" date="2016-10" db="EMBL/GenBank/DDBJ databases">
        <authorList>
            <person name="Varghese N."/>
            <person name="Submissions S."/>
        </authorList>
    </citation>
    <scope>NUCLEOTIDE SEQUENCE [LARGE SCALE GENOMIC DNA]</scope>
    <source>
        <strain evidence="10">CECT 8338</strain>
    </source>
</reference>
<evidence type="ECO:0000256" key="5">
    <source>
        <dbReference type="ARBA" id="ARBA00051114"/>
    </source>
</evidence>
<dbReference type="GO" id="GO:0071111">
    <property type="term" value="F:cyclic-guanylate-specific phosphodiesterase activity"/>
    <property type="evidence" value="ECO:0007669"/>
    <property type="project" value="UniProtKB-EC"/>
</dbReference>
<dbReference type="InterPro" id="IPR052155">
    <property type="entry name" value="Biofilm_reg_signaling"/>
</dbReference>
<comment type="catalytic activity">
    <reaction evidence="5">
        <text>3',3'-c-di-GMP + H2O = 5'-phosphoguanylyl(3'-&gt;5')guanosine + H(+)</text>
        <dbReference type="Rhea" id="RHEA:24902"/>
        <dbReference type="ChEBI" id="CHEBI:15377"/>
        <dbReference type="ChEBI" id="CHEBI:15378"/>
        <dbReference type="ChEBI" id="CHEBI:58754"/>
        <dbReference type="ChEBI" id="CHEBI:58805"/>
        <dbReference type="EC" id="3.1.4.52"/>
    </reaction>
    <physiologicalReaction direction="left-to-right" evidence="5">
        <dbReference type="Rhea" id="RHEA:24903"/>
    </physiologicalReaction>
</comment>
<evidence type="ECO:0000256" key="1">
    <source>
        <dbReference type="ARBA" id="ARBA00001946"/>
    </source>
</evidence>
<dbReference type="Pfam" id="PF13426">
    <property type="entry name" value="PAS_9"/>
    <property type="match status" value="2"/>
</dbReference>
<dbReference type="PROSITE" id="PS50887">
    <property type="entry name" value="GGDEF"/>
    <property type="match status" value="1"/>
</dbReference>
<dbReference type="CDD" id="cd01949">
    <property type="entry name" value="GGDEF"/>
    <property type="match status" value="1"/>
</dbReference>
<evidence type="ECO:0000259" key="8">
    <source>
        <dbReference type="PROSITE" id="PS50887"/>
    </source>
</evidence>
<dbReference type="Proteomes" id="UP000243924">
    <property type="component" value="Chromosome I"/>
</dbReference>
<proteinExistence type="predicted"/>
<dbReference type="FunFam" id="3.20.20.450:FF:000001">
    <property type="entry name" value="Cyclic di-GMP phosphodiesterase yahA"/>
    <property type="match status" value="1"/>
</dbReference>
<dbReference type="OrthoDB" id="9804951at2"/>
<dbReference type="InterPro" id="IPR035965">
    <property type="entry name" value="PAS-like_dom_sf"/>
</dbReference>
<evidence type="ECO:0000259" key="7">
    <source>
        <dbReference type="PROSITE" id="PS50883"/>
    </source>
</evidence>
<sequence>MSTPEAKSDDGFIALFQRLPIACLLVRVSDSRILAVNPSFENLFGWSTAQLVNHHSRELPLWRDAEQRQFFLDELAQSGSVQQHETEFRCRDNSLKPCLVYIEHLEINGELCRLSMAHDMSERIASEQALVSSESKFAALFKDAPEPYVLFEKRSGTIAEINSTFTEVFGYQSDNVIGKTALEIGLWKYPEKRPATIEKLIRDGRLRNEPAELLTADGRVLHCEISSNFVRFGNERRTLTSFKDVTEQKRIEARVKHQAYHDALTDLPNRLLLNDRIDQHLAFSERYGLSCALLFFDLDHFKHINDSLGHSHGDAVLQEVSQRLLNTVRKADTVARLGGDEFVVLLTGLTGTGDNIAEQARTSAEKLLMAVAAPMQIEGHSLQLGCSIGIALAPTHCNSAEDLLKYADTALYGVKASGRNAIALFEPHMQVVASQRLQLETELRLALQQQQFILHYQAQIDARDQRIIGAEALLRWRHPEKGIITPGQFMPVLEDSGMILDVGHWVMREACRLVATLLDHKAIDPDHFSVSINISPRQFRQHDFVQQVAAAVTDQGIPAQCLKLEITESMMLQNITDTVAKMQQLRDMGIHFAIDDFGTGYSSLSYLKRLPVDLLKIDQSFIRDCTHDSNDAEIVRAIIAMARSLKLELIAEGVETREQLAFLQQQDCHAYQGYLFSPAVPEQAFLQQLGQTVKPAAKA</sequence>
<dbReference type="SUPFAM" id="SSF55785">
    <property type="entry name" value="PYP-like sensor domain (PAS domain)"/>
    <property type="match status" value="2"/>
</dbReference>
<evidence type="ECO:0000256" key="3">
    <source>
        <dbReference type="ARBA" id="ARBA00012282"/>
    </source>
</evidence>
<dbReference type="STRING" id="1434072.SAMN05216210_0914"/>
<accession>A0A1H2EP24</accession>
<dbReference type="AlphaFoldDB" id="A0A1H2EP24"/>
<dbReference type="InterPro" id="IPR000160">
    <property type="entry name" value="GGDEF_dom"/>
</dbReference>
<dbReference type="Gene3D" id="3.20.20.450">
    <property type="entry name" value="EAL domain"/>
    <property type="match status" value="1"/>
</dbReference>
<feature type="domain" description="PAS" evidence="6">
    <location>
        <begin position="133"/>
        <end position="182"/>
    </location>
</feature>
<evidence type="ECO:0000256" key="4">
    <source>
        <dbReference type="ARBA" id="ARBA00022636"/>
    </source>
</evidence>
<evidence type="ECO:0000313" key="10">
    <source>
        <dbReference type="Proteomes" id="UP000243924"/>
    </source>
</evidence>
<dbReference type="SMART" id="SM00052">
    <property type="entry name" value="EAL"/>
    <property type="match status" value="1"/>
</dbReference>
<dbReference type="InterPro" id="IPR043128">
    <property type="entry name" value="Rev_trsase/Diguanyl_cyclase"/>
</dbReference>
<organism evidence="9 10">
    <name type="scientific">Halopseudomonas salegens</name>
    <dbReference type="NCBI Taxonomy" id="1434072"/>
    <lineage>
        <taxon>Bacteria</taxon>
        <taxon>Pseudomonadati</taxon>
        <taxon>Pseudomonadota</taxon>
        <taxon>Gammaproteobacteria</taxon>
        <taxon>Pseudomonadales</taxon>
        <taxon>Pseudomonadaceae</taxon>
        <taxon>Halopseudomonas</taxon>
    </lineage>
</organism>
<feature type="domain" description="EAL" evidence="7">
    <location>
        <begin position="436"/>
        <end position="693"/>
    </location>
</feature>
<dbReference type="CDD" id="cd00130">
    <property type="entry name" value="PAS"/>
    <property type="match status" value="2"/>
</dbReference>
<dbReference type="CDD" id="cd01948">
    <property type="entry name" value="EAL"/>
    <property type="match status" value="1"/>
</dbReference>
<dbReference type="SMART" id="SM00091">
    <property type="entry name" value="PAS"/>
    <property type="match status" value="2"/>
</dbReference>
<dbReference type="Pfam" id="PF00990">
    <property type="entry name" value="GGDEF"/>
    <property type="match status" value="1"/>
</dbReference>
<evidence type="ECO:0000259" key="6">
    <source>
        <dbReference type="PROSITE" id="PS50112"/>
    </source>
</evidence>
<dbReference type="Gene3D" id="3.30.70.270">
    <property type="match status" value="1"/>
</dbReference>
<dbReference type="FunFam" id="3.30.70.270:FF:000001">
    <property type="entry name" value="Diguanylate cyclase domain protein"/>
    <property type="match status" value="1"/>
</dbReference>
<dbReference type="Gene3D" id="3.30.450.20">
    <property type="entry name" value="PAS domain"/>
    <property type="match status" value="2"/>
</dbReference>
<dbReference type="GO" id="GO:0005886">
    <property type="term" value="C:plasma membrane"/>
    <property type="evidence" value="ECO:0007669"/>
    <property type="project" value="UniProtKB-SubCell"/>
</dbReference>
<keyword evidence="4" id="KW-0973">c-di-GMP</keyword>
<dbReference type="Pfam" id="PF00563">
    <property type="entry name" value="EAL"/>
    <property type="match status" value="1"/>
</dbReference>